<dbReference type="EMBL" id="CM010715">
    <property type="protein sequence ID" value="RZC43602.1"/>
    <property type="molecule type" value="Genomic_DNA"/>
</dbReference>
<protein>
    <submittedName>
        <fullName evidence="1">Uncharacterized protein</fullName>
    </submittedName>
</protein>
<name>A0A4Y7I7D8_PAPSO</name>
<organism evidence="1 2">
    <name type="scientific">Papaver somniferum</name>
    <name type="common">Opium poppy</name>
    <dbReference type="NCBI Taxonomy" id="3469"/>
    <lineage>
        <taxon>Eukaryota</taxon>
        <taxon>Viridiplantae</taxon>
        <taxon>Streptophyta</taxon>
        <taxon>Embryophyta</taxon>
        <taxon>Tracheophyta</taxon>
        <taxon>Spermatophyta</taxon>
        <taxon>Magnoliopsida</taxon>
        <taxon>Ranunculales</taxon>
        <taxon>Papaveraceae</taxon>
        <taxon>Papaveroideae</taxon>
        <taxon>Papaver</taxon>
    </lineage>
</organism>
<dbReference type="Gramene" id="RZC43602">
    <property type="protein sequence ID" value="RZC43602"/>
    <property type="gene ID" value="C5167_036549"/>
</dbReference>
<gene>
    <name evidence="1" type="ORF">C5167_036549</name>
</gene>
<evidence type="ECO:0000313" key="2">
    <source>
        <dbReference type="Proteomes" id="UP000316621"/>
    </source>
</evidence>
<dbReference type="Proteomes" id="UP000316621">
    <property type="component" value="Chromosome 1"/>
</dbReference>
<evidence type="ECO:0000313" key="1">
    <source>
        <dbReference type="EMBL" id="RZC43602.1"/>
    </source>
</evidence>
<reference evidence="1 2" key="1">
    <citation type="journal article" date="2018" name="Science">
        <title>The opium poppy genome and morphinan production.</title>
        <authorList>
            <person name="Guo L."/>
            <person name="Winzer T."/>
            <person name="Yang X."/>
            <person name="Li Y."/>
            <person name="Ning Z."/>
            <person name="He Z."/>
            <person name="Teodor R."/>
            <person name="Lu Y."/>
            <person name="Bowser T.A."/>
            <person name="Graham I.A."/>
            <person name="Ye K."/>
        </authorList>
    </citation>
    <scope>NUCLEOTIDE SEQUENCE [LARGE SCALE GENOMIC DNA]</scope>
    <source>
        <strain evidence="2">cv. HN1</strain>
        <tissue evidence="1">Leaves</tissue>
    </source>
</reference>
<accession>A0A4Y7I7D8</accession>
<sequence length="99" mass="11262">MVPPPSTTAAFSFTPVSFLSAIKRNFQAYADENRGFWVFYKFILCYCNRSKLILPSYKSMGKASLTVGQQGHAAISTDTKWHEEEEVYFPVFVVLVLLK</sequence>
<dbReference type="AlphaFoldDB" id="A0A4Y7I7D8"/>
<keyword evidence="2" id="KW-1185">Reference proteome</keyword>
<proteinExistence type="predicted"/>